<comment type="caution">
    <text evidence="9">The sequence shown here is derived from an EMBL/GenBank/DDBJ whole genome shotgun (WGS) entry which is preliminary data.</text>
</comment>
<feature type="transmembrane region" description="Helical" evidence="7">
    <location>
        <begin position="58"/>
        <end position="79"/>
    </location>
</feature>
<feature type="transmembrane region" description="Helical" evidence="7">
    <location>
        <begin position="99"/>
        <end position="122"/>
    </location>
</feature>
<evidence type="ECO:0000259" key="8">
    <source>
        <dbReference type="Pfam" id="PF20684"/>
    </source>
</evidence>
<dbReference type="OrthoDB" id="10017208at2759"/>
<organism evidence="9 10">
    <name type="scientific">Imshaugia aleurites</name>
    <dbReference type="NCBI Taxonomy" id="172621"/>
    <lineage>
        <taxon>Eukaryota</taxon>
        <taxon>Fungi</taxon>
        <taxon>Dikarya</taxon>
        <taxon>Ascomycota</taxon>
        <taxon>Pezizomycotina</taxon>
        <taxon>Lecanoromycetes</taxon>
        <taxon>OSLEUM clade</taxon>
        <taxon>Lecanoromycetidae</taxon>
        <taxon>Lecanorales</taxon>
        <taxon>Lecanorineae</taxon>
        <taxon>Parmeliaceae</taxon>
        <taxon>Imshaugia</taxon>
    </lineage>
</organism>
<dbReference type="AlphaFoldDB" id="A0A8H3FIK5"/>
<evidence type="ECO:0000256" key="7">
    <source>
        <dbReference type="SAM" id="Phobius"/>
    </source>
</evidence>
<evidence type="ECO:0000256" key="4">
    <source>
        <dbReference type="ARBA" id="ARBA00023136"/>
    </source>
</evidence>
<feature type="transmembrane region" description="Helical" evidence="7">
    <location>
        <begin position="25"/>
        <end position="46"/>
    </location>
</feature>
<keyword evidence="4 7" id="KW-0472">Membrane</keyword>
<proteinExistence type="inferred from homology"/>
<name>A0A8H3FIK5_9LECA</name>
<feature type="transmembrane region" description="Helical" evidence="7">
    <location>
        <begin position="178"/>
        <end position="203"/>
    </location>
</feature>
<reference evidence="9" key="1">
    <citation type="submission" date="2021-03" db="EMBL/GenBank/DDBJ databases">
        <authorList>
            <person name="Tagirdzhanova G."/>
        </authorList>
    </citation>
    <scope>NUCLEOTIDE SEQUENCE</scope>
</reference>
<dbReference type="EMBL" id="CAJPDT010000041">
    <property type="protein sequence ID" value="CAF9925812.1"/>
    <property type="molecule type" value="Genomic_DNA"/>
</dbReference>
<sequence>MASLPTPAEIEEQEMHMHDNMAPNVIAANAVCFTIACIAVILRFQARRMAKIRYEADDWLILAGLFFTLGVVICALLGVRYGSGRHTILLKNPADIGKLLLSGEVIWGFAISTIKGSLLYLYYRIFFVSRKFTIALCVVGVFVVCYCLTQSFASIFQCMPVDSNWTIGVKHYCVNTDLGATIIAGLNVLTDFAILILPMPLLYQLQKPLKERIQIMGMFLLGGLVCFASIYRCVLTHEISYTDPAWTDVRATIWTTVELCIGVLSACLPTMRPLFSRSRGKQDPGAEQGQEKSDSRGRSDQSLSLQESRSIPSQSKAFAHLGVLADVEHEQESAPEKW</sequence>
<protein>
    <recommendedName>
        <fullName evidence="8">Rhodopsin domain-containing protein</fullName>
    </recommendedName>
</protein>
<feature type="compositionally biased region" description="Basic and acidic residues" evidence="6">
    <location>
        <begin position="280"/>
        <end position="299"/>
    </location>
</feature>
<evidence type="ECO:0000256" key="2">
    <source>
        <dbReference type="ARBA" id="ARBA00022692"/>
    </source>
</evidence>
<accession>A0A8H3FIK5</accession>
<keyword evidence="3 7" id="KW-1133">Transmembrane helix</keyword>
<keyword evidence="10" id="KW-1185">Reference proteome</keyword>
<dbReference type="GO" id="GO:0016020">
    <property type="term" value="C:membrane"/>
    <property type="evidence" value="ECO:0007669"/>
    <property type="project" value="UniProtKB-SubCell"/>
</dbReference>
<gene>
    <name evidence="9" type="ORF">IMSHALPRED_006787</name>
</gene>
<feature type="transmembrane region" description="Helical" evidence="7">
    <location>
        <begin position="134"/>
        <end position="156"/>
    </location>
</feature>
<evidence type="ECO:0000256" key="5">
    <source>
        <dbReference type="ARBA" id="ARBA00038359"/>
    </source>
</evidence>
<dbReference type="Pfam" id="PF20684">
    <property type="entry name" value="Fung_rhodopsin"/>
    <property type="match status" value="1"/>
</dbReference>
<dbReference type="InterPro" id="IPR052337">
    <property type="entry name" value="SAT4-like"/>
</dbReference>
<evidence type="ECO:0000313" key="10">
    <source>
        <dbReference type="Proteomes" id="UP000664534"/>
    </source>
</evidence>
<evidence type="ECO:0000256" key="3">
    <source>
        <dbReference type="ARBA" id="ARBA00022989"/>
    </source>
</evidence>
<comment type="subcellular location">
    <subcellularLocation>
        <location evidence="1">Membrane</location>
        <topology evidence="1">Multi-pass membrane protein</topology>
    </subcellularLocation>
</comment>
<comment type="similarity">
    <text evidence="5">Belongs to the SAT4 family.</text>
</comment>
<dbReference type="Proteomes" id="UP000664534">
    <property type="component" value="Unassembled WGS sequence"/>
</dbReference>
<feature type="domain" description="Rhodopsin" evidence="8">
    <location>
        <begin position="42"/>
        <end position="277"/>
    </location>
</feature>
<dbReference type="PANTHER" id="PTHR33048:SF47">
    <property type="entry name" value="INTEGRAL MEMBRANE PROTEIN-RELATED"/>
    <property type="match status" value="1"/>
</dbReference>
<feature type="transmembrane region" description="Helical" evidence="7">
    <location>
        <begin position="251"/>
        <end position="271"/>
    </location>
</feature>
<dbReference type="InterPro" id="IPR049326">
    <property type="entry name" value="Rhodopsin_dom_fungi"/>
</dbReference>
<keyword evidence="2 7" id="KW-0812">Transmembrane</keyword>
<dbReference type="PANTHER" id="PTHR33048">
    <property type="entry name" value="PTH11-LIKE INTEGRAL MEMBRANE PROTEIN (AFU_ORTHOLOGUE AFUA_5G11245)"/>
    <property type="match status" value="1"/>
</dbReference>
<evidence type="ECO:0000256" key="1">
    <source>
        <dbReference type="ARBA" id="ARBA00004141"/>
    </source>
</evidence>
<feature type="compositionally biased region" description="Polar residues" evidence="6">
    <location>
        <begin position="300"/>
        <end position="314"/>
    </location>
</feature>
<evidence type="ECO:0000313" key="9">
    <source>
        <dbReference type="EMBL" id="CAF9925812.1"/>
    </source>
</evidence>
<feature type="transmembrane region" description="Helical" evidence="7">
    <location>
        <begin position="215"/>
        <end position="231"/>
    </location>
</feature>
<feature type="region of interest" description="Disordered" evidence="6">
    <location>
        <begin position="275"/>
        <end position="314"/>
    </location>
</feature>
<evidence type="ECO:0000256" key="6">
    <source>
        <dbReference type="SAM" id="MobiDB-lite"/>
    </source>
</evidence>